<evidence type="ECO:0000313" key="2">
    <source>
        <dbReference type="EMBL" id="GMF65459.1"/>
    </source>
</evidence>
<dbReference type="PROSITE" id="PS51688">
    <property type="entry name" value="ICA"/>
    <property type="match status" value="1"/>
</dbReference>
<sequence>MSSGFSYPQPTFQSLIYNPAFYLTLDASGYLTYDYAQTLYLSKDDYRLSYLSGISPGTATSGIALIPGPGGNISGIGDLSCSSLSCSGNLTLSGSSSSISLSGSSSCIDSKSYKQAGTTYDLSLVQYLSGVSFGSATASKFLLCDLDRNISNLNTVSATTISCTNLNQNGLAYDLSTFLTNIPSSLSLSTLYTTGNIDCGGFINGFLAYGNQSQITTVGSLTELGINSTPTNEYLSIKGSGYDFLDGSYTRMMTLTGSNATPVQFQIEVSNGSTGTASNATWIGNYTNNDLRFGTNNATSMVLTTSGRLGVNTTTPSAPLHIVGSNTYVFGAGGLTVYRLRTDSGNTESALGPISYSVAGIFGGYIACTAMAMTSDRRLKHNIQPCPIDRVKRLYDQCEVKLYDWLESENRPGQEIGLIAQDLVSAHLTDLISVYYRDDIEEGEDPSLEPAKQQLNVDYSRISAYNMRMIQHLLSVNEDLQNQINELRSIISE</sequence>
<dbReference type="Proteomes" id="UP001165083">
    <property type="component" value="Unassembled WGS sequence"/>
</dbReference>
<dbReference type="AlphaFoldDB" id="A0A9W6YJS8"/>
<dbReference type="OrthoDB" id="114608at2759"/>
<name>A0A9W6YJS8_9STRA</name>
<evidence type="ECO:0000313" key="3">
    <source>
        <dbReference type="Proteomes" id="UP001165083"/>
    </source>
</evidence>
<reference evidence="2" key="1">
    <citation type="submission" date="2023-04" db="EMBL/GenBank/DDBJ databases">
        <title>Phytophthora lilii NBRC 32176.</title>
        <authorList>
            <person name="Ichikawa N."/>
            <person name="Sato H."/>
            <person name="Tonouchi N."/>
        </authorList>
    </citation>
    <scope>NUCLEOTIDE SEQUENCE</scope>
    <source>
        <strain evidence="2">NBRC 32176</strain>
    </source>
</reference>
<dbReference type="EMBL" id="BSXW01012472">
    <property type="protein sequence ID" value="GMF65459.1"/>
    <property type="molecule type" value="Genomic_DNA"/>
</dbReference>
<proteinExistence type="predicted"/>
<feature type="domain" description="Peptidase S74" evidence="1">
    <location>
        <begin position="375"/>
        <end position="484"/>
    </location>
</feature>
<comment type="caution">
    <text evidence="2">The sequence shown here is derived from an EMBL/GenBank/DDBJ whole genome shotgun (WGS) entry which is preliminary data.</text>
</comment>
<protein>
    <submittedName>
        <fullName evidence="2">Unnamed protein product</fullName>
    </submittedName>
</protein>
<dbReference type="InterPro" id="IPR030392">
    <property type="entry name" value="S74_ICA"/>
</dbReference>
<organism evidence="2 3">
    <name type="scientific">Phytophthora lilii</name>
    <dbReference type="NCBI Taxonomy" id="2077276"/>
    <lineage>
        <taxon>Eukaryota</taxon>
        <taxon>Sar</taxon>
        <taxon>Stramenopiles</taxon>
        <taxon>Oomycota</taxon>
        <taxon>Peronosporomycetes</taxon>
        <taxon>Peronosporales</taxon>
        <taxon>Peronosporaceae</taxon>
        <taxon>Phytophthora</taxon>
    </lineage>
</organism>
<accession>A0A9W6YJS8</accession>
<dbReference type="Pfam" id="PF13884">
    <property type="entry name" value="Peptidase_S74"/>
    <property type="match status" value="1"/>
</dbReference>
<gene>
    <name evidence="2" type="ORF">Plil01_001811800</name>
</gene>
<evidence type="ECO:0000259" key="1">
    <source>
        <dbReference type="PROSITE" id="PS51688"/>
    </source>
</evidence>
<keyword evidence="3" id="KW-1185">Reference proteome</keyword>